<dbReference type="SUPFAM" id="SSF52540">
    <property type="entry name" value="P-loop containing nucleoside triphosphate hydrolases"/>
    <property type="match status" value="1"/>
</dbReference>
<dbReference type="InterPro" id="IPR041682">
    <property type="entry name" value="AAA_14"/>
</dbReference>
<dbReference type="AlphaFoldDB" id="A0A2K2U781"/>
<keyword evidence="4" id="KW-0067">ATP-binding</keyword>
<sequence length="404" mass="45411">MVLRELYLKRIRPFYHSEFVKILTGVRRCGKSTLLRQISEELIASGISSDKIIDINFENYAYNSLRNPDAFYRHVEDRIEDATGKTYLLFDEVQFVDGFERVVNSFRATHDVSMFLTGSNSKLLSGDLASELGGRTLSFRIMPFTFGEFCDFRGVQGAARASLFDEYLRWGGFPLVCAERDEASKAVVLDNLYDSIVLKDVILRNKIASPHTLETVLNFVVSQSGSTLSGRTIAASLSDQNRKVSAPTVYDYLRAIESACIVGKATRYDVRGKKVLAFEEKLYVCDLGLFQQRKSPVAEDIGHALETLVFNELVARGFKVFVGKIDAMEIDFMISGPEGKAYVQVAYMLASEKTREREFGSLEAVRDNYPKYVVTLDPVTRNRNGIIHLGLIDFLLDEGLLVLG</sequence>
<dbReference type="RefSeq" id="WP_092199050.1">
    <property type="nucleotide sequence ID" value="NZ_PPEL01000006.1"/>
</dbReference>
<feature type="domain" description="DUF4143" evidence="2">
    <location>
        <begin position="199"/>
        <end position="345"/>
    </location>
</feature>
<accession>A0A2K2U781</accession>
<proteinExistence type="predicted"/>
<organism evidence="4 5">
    <name type="scientific">Rubneribacter badeniensis</name>
    <dbReference type="NCBI Taxonomy" id="2070688"/>
    <lineage>
        <taxon>Bacteria</taxon>
        <taxon>Bacillati</taxon>
        <taxon>Actinomycetota</taxon>
        <taxon>Coriobacteriia</taxon>
        <taxon>Eggerthellales</taxon>
        <taxon>Eggerthellaceae</taxon>
        <taxon>Rubneribacter</taxon>
    </lineage>
</organism>
<reference evidence="3" key="2">
    <citation type="journal article" date="2021" name="PeerJ">
        <title>Extensive microbial diversity within the chicken gut microbiome revealed by metagenomics and culture.</title>
        <authorList>
            <person name="Gilroy R."/>
            <person name="Ravi A."/>
            <person name="Getino M."/>
            <person name="Pursley I."/>
            <person name="Horton D.L."/>
            <person name="Alikhan N.F."/>
            <person name="Baker D."/>
            <person name="Gharbi K."/>
            <person name="Hall N."/>
            <person name="Watson M."/>
            <person name="Adriaenssens E.M."/>
            <person name="Foster-Nyarko E."/>
            <person name="Jarju S."/>
            <person name="Secka A."/>
            <person name="Antonio M."/>
            <person name="Oren A."/>
            <person name="Chaudhuri R.R."/>
            <person name="La Ragione R."/>
            <person name="Hildebrand F."/>
            <person name="Pallen M.J."/>
        </authorList>
    </citation>
    <scope>NUCLEOTIDE SEQUENCE</scope>
    <source>
        <strain evidence="3">USAMLcec12-2067</strain>
    </source>
</reference>
<evidence type="ECO:0000259" key="2">
    <source>
        <dbReference type="Pfam" id="PF13635"/>
    </source>
</evidence>
<dbReference type="InterPro" id="IPR027417">
    <property type="entry name" value="P-loop_NTPase"/>
</dbReference>
<dbReference type="PANTHER" id="PTHR33295:SF20">
    <property type="entry name" value="ATPASE"/>
    <property type="match status" value="1"/>
</dbReference>
<evidence type="ECO:0000313" key="3">
    <source>
        <dbReference type="EMBL" id="HJH43577.1"/>
    </source>
</evidence>
<feature type="domain" description="AAA" evidence="1">
    <location>
        <begin position="20"/>
        <end position="150"/>
    </location>
</feature>
<keyword evidence="4" id="KW-0547">Nucleotide-binding</keyword>
<gene>
    <name evidence="4" type="ORF">C2L80_02455</name>
    <name evidence="3" type="ORF">K8V16_07250</name>
</gene>
<evidence type="ECO:0000259" key="1">
    <source>
        <dbReference type="Pfam" id="PF13173"/>
    </source>
</evidence>
<comment type="caution">
    <text evidence="4">The sequence shown here is derived from an EMBL/GenBank/DDBJ whole genome shotgun (WGS) entry which is preliminary data.</text>
</comment>
<name>A0A2K2U781_9ACTN</name>
<dbReference type="GO" id="GO:0005524">
    <property type="term" value="F:ATP binding"/>
    <property type="evidence" value="ECO:0007669"/>
    <property type="project" value="UniProtKB-KW"/>
</dbReference>
<dbReference type="Proteomes" id="UP000236488">
    <property type="component" value="Unassembled WGS sequence"/>
</dbReference>
<dbReference type="InterPro" id="IPR025420">
    <property type="entry name" value="DUF4143"/>
</dbReference>
<dbReference type="EMBL" id="PPEL01000006">
    <property type="protein sequence ID" value="PNV66171.1"/>
    <property type="molecule type" value="Genomic_DNA"/>
</dbReference>
<reference evidence="3" key="3">
    <citation type="submission" date="2021-09" db="EMBL/GenBank/DDBJ databases">
        <authorList>
            <person name="Gilroy R."/>
        </authorList>
    </citation>
    <scope>NUCLEOTIDE SEQUENCE</scope>
    <source>
        <strain evidence="3">USAMLcec12-2067</strain>
    </source>
</reference>
<dbReference type="EMBL" id="DYZL01000154">
    <property type="protein sequence ID" value="HJH43577.1"/>
    <property type="molecule type" value="Genomic_DNA"/>
</dbReference>
<dbReference type="Gene3D" id="3.40.50.300">
    <property type="entry name" value="P-loop containing nucleotide triphosphate hydrolases"/>
    <property type="match status" value="1"/>
</dbReference>
<evidence type="ECO:0000313" key="5">
    <source>
        <dbReference type="Proteomes" id="UP000236488"/>
    </source>
</evidence>
<dbReference type="Proteomes" id="UP000789325">
    <property type="component" value="Unassembled WGS sequence"/>
</dbReference>
<dbReference type="Pfam" id="PF13635">
    <property type="entry name" value="DUF4143"/>
    <property type="match status" value="1"/>
</dbReference>
<reference evidence="4 5" key="1">
    <citation type="journal article" date="2018" name="Int. J. Syst. Evol. Microbiol.">
        <title>Rubneribacter badeniensis gen. nov., sp. nov. and Enteroscipio rubneri gen. nov., sp. nov., new members of the Eggerthellaceae isolated from human faeces.</title>
        <authorList>
            <person name="Danylec N."/>
            <person name="Gobl A."/>
            <person name="Stoll D.A."/>
            <person name="Hetzer B."/>
            <person name="Kulling S.E."/>
            <person name="Huch M."/>
        </authorList>
    </citation>
    <scope>NUCLEOTIDE SEQUENCE [LARGE SCALE GENOMIC DNA]</scope>
    <source>
        <strain evidence="4 5">ResAG-85</strain>
    </source>
</reference>
<dbReference type="Pfam" id="PF13173">
    <property type="entry name" value="AAA_14"/>
    <property type="match status" value="1"/>
</dbReference>
<keyword evidence="5" id="KW-1185">Reference proteome</keyword>
<evidence type="ECO:0000313" key="4">
    <source>
        <dbReference type="EMBL" id="PNV66171.1"/>
    </source>
</evidence>
<dbReference type="PANTHER" id="PTHR33295">
    <property type="entry name" value="ATPASE"/>
    <property type="match status" value="1"/>
</dbReference>
<protein>
    <submittedName>
        <fullName evidence="4">ATP-binding protein</fullName>
    </submittedName>
</protein>